<gene>
    <name evidence="1" type="ORF">H257_07936</name>
</gene>
<proteinExistence type="predicted"/>
<accession>W4GH42</accession>
<evidence type="ECO:0000313" key="1">
    <source>
        <dbReference type="EMBL" id="ETV78374.1"/>
    </source>
</evidence>
<name>W4GH42_APHAT</name>
<dbReference type="RefSeq" id="XP_009831955.1">
    <property type="nucleotide sequence ID" value="XM_009833653.1"/>
</dbReference>
<dbReference type="AlphaFoldDB" id="W4GH42"/>
<dbReference type="EMBL" id="KI913130">
    <property type="protein sequence ID" value="ETV78374.1"/>
    <property type="molecule type" value="Genomic_DNA"/>
</dbReference>
<dbReference type="VEuPathDB" id="FungiDB:H257_07936"/>
<dbReference type="GeneID" id="20809932"/>
<organism evidence="1">
    <name type="scientific">Aphanomyces astaci</name>
    <name type="common">Crayfish plague agent</name>
    <dbReference type="NCBI Taxonomy" id="112090"/>
    <lineage>
        <taxon>Eukaryota</taxon>
        <taxon>Sar</taxon>
        <taxon>Stramenopiles</taxon>
        <taxon>Oomycota</taxon>
        <taxon>Saprolegniomycetes</taxon>
        <taxon>Saprolegniales</taxon>
        <taxon>Verrucalvaceae</taxon>
        <taxon>Aphanomyces</taxon>
    </lineage>
</organism>
<sequence>MATRVHLFQNVLTSPAFQSAIRKRREVHCIHTTLHQLEIRICMHSLWTRMICAVYRRRMDRVLDAVGVAVTTKSNWDSYSATVTAEYQVALVDDMHSVIDGHHGWL</sequence>
<protein>
    <submittedName>
        <fullName evidence="1">Uncharacterized protein</fullName>
    </submittedName>
</protein>
<reference evidence="1" key="1">
    <citation type="submission" date="2013-12" db="EMBL/GenBank/DDBJ databases">
        <title>The Genome Sequence of Aphanomyces astaci APO3.</title>
        <authorList>
            <consortium name="The Broad Institute Genomics Platform"/>
            <person name="Russ C."/>
            <person name="Tyler B."/>
            <person name="van West P."/>
            <person name="Dieguez-Uribeondo J."/>
            <person name="Young S.K."/>
            <person name="Zeng Q."/>
            <person name="Gargeya S."/>
            <person name="Fitzgerald M."/>
            <person name="Abouelleil A."/>
            <person name="Alvarado L."/>
            <person name="Chapman S.B."/>
            <person name="Gainer-Dewar J."/>
            <person name="Goldberg J."/>
            <person name="Griggs A."/>
            <person name="Gujja S."/>
            <person name="Hansen M."/>
            <person name="Howarth C."/>
            <person name="Imamovic A."/>
            <person name="Ireland A."/>
            <person name="Larimer J."/>
            <person name="McCowan C."/>
            <person name="Murphy C."/>
            <person name="Pearson M."/>
            <person name="Poon T.W."/>
            <person name="Priest M."/>
            <person name="Roberts A."/>
            <person name="Saif S."/>
            <person name="Shea T."/>
            <person name="Sykes S."/>
            <person name="Wortman J."/>
            <person name="Nusbaum C."/>
            <person name="Birren B."/>
        </authorList>
    </citation>
    <scope>NUCLEOTIDE SEQUENCE [LARGE SCALE GENOMIC DNA]</scope>
    <source>
        <strain evidence="1">APO3</strain>
    </source>
</reference>